<dbReference type="PROSITE" id="PS50003">
    <property type="entry name" value="PH_DOMAIN"/>
    <property type="match status" value="1"/>
</dbReference>
<dbReference type="Gene3D" id="2.30.29.30">
    <property type="entry name" value="Pleckstrin-homology domain (PH domain)/Phosphotyrosine-binding domain (PTB)"/>
    <property type="match status" value="1"/>
</dbReference>
<evidence type="ECO:0000313" key="4">
    <source>
        <dbReference type="Proteomes" id="UP001164746"/>
    </source>
</evidence>
<feature type="compositionally biased region" description="Acidic residues" evidence="1">
    <location>
        <begin position="147"/>
        <end position="163"/>
    </location>
</feature>
<feature type="domain" description="PH" evidence="2">
    <location>
        <begin position="36"/>
        <end position="136"/>
    </location>
</feature>
<feature type="region of interest" description="Disordered" evidence="1">
    <location>
        <begin position="138"/>
        <end position="175"/>
    </location>
</feature>
<feature type="compositionally biased region" description="Polar residues" evidence="1">
    <location>
        <begin position="276"/>
        <end position="285"/>
    </location>
</feature>
<keyword evidence="4" id="KW-1185">Reference proteome</keyword>
<evidence type="ECO:0000313" key="3">
    <source>
        <dbReference type="EMBL" id="WAR15359.1"/>
    </source>
</evidence>
<feature type="compositionally biased region" description="Basic and acidic residues" evidence="1">
    <location>
        <begin position="480"/>
        <end position="496"/>
    </location>
</feature>
<feature type="compositionally biased region" description="Polar residues" evidence="1">
    <location>
        <begin position="470"/>
        <end position="479"/>
    </location>
</feature>
<organism evidence="3 4">
    <name type="scientific">Mya arenaria</name>
    <name type="common">Soft-shell clam</name>
    <dbReference type="NCBI Taxonomy" id="6604"/>
    <lineage>
        <taxon>Eukaryota</taxon>
        <taxon>Metazoa</taxon>
        <taxon>Spiralia</taxon>
        <taxon>Lophotrochozoa</taxon>
        <taxon>Mollusca</taxon>
        <taxon>Bivalvia</taxon>
        <taxon>Autobranchia</taxon>
        <taxon>Heteroconchia</taxon>
        <taxon>Euheterodonta</taxon>
        <taxon>Imparidentia</taxon>
        <taxon>Neoheterodontei</taxon>
        <taxon>Myida</taxon>
        <taxon>Myoidea</taxon>
        <taxon>Myidae</taxon>
        <taxon>Mya</taxon>
    </lineage>
</organism>
<feature type="compositionally biased region" description="Basic and acidic residues" evidence="1">
    <location>
        <begin position="343"/>
        <end position="370"/>
    </location>
</feature>
<feature type="region of interest" description="Disordered" evidence="1">
    <location>
        <begin position="189"/>
        <end position="385"/>
    </location>
</feature>
<dbReference type="Pfam" id="PF00169">
    <property type="entry name" value="PH"/>
    <property type="match status" value="1"/>
</dbReference>
<protein>
    <recommendedName>
        <fullName evidence="2">PH domain-containing protein</fullName>
    </recommendedName>
</protein>
<feature type="compositionally biased region" description="Low complexity" evidence="1">
    <location>
        <begin position="374"/>
        <end position="384"/>
    </location>
</feature>
<name>A0ABY7F1W5_MYAAR</name>
<dbReference type="InterPro" id="IPR035848">
    <property type="entry name" value="SH3BP2"/>
</dbReference>
<accession>A0ABY7F1W5</accession>
<dbReference type="EMBL" id="CP111020">
    <property type="protein sequence ID" value="WAR15359.1"/>
    <property type="molecule type" value="Genomic_DNA"/>
</dbReference>
<feature type="compositionally biased region" description="Basic residues" evidence="1">
    <location>
        <begin position="333"/>
        <end position="342"/>
    </location>
</feature>
<evidence type="ECO:0000256" key="1">
    <source>
        <dbReference type="SAM" id="MobiDB-lite"/>
    </source>
</evidence>
<dbReference type="InterPro" id="IPR001849">
    <property type="entry name" value="PH_domain"/>
</dbReference>
<proteinExistence type="predicted"/>
<dbReference type="SMART" id="SM00233">
    <property type="entry name" value="PH"/>
    <property type="match status" value="1"/>
</dbReference>
<dbReference type="Proteomes" id="UP001164746">
    <property type="component" value="Chromosome 9"/>
</dbReference>
<feature type="compositionally biased region" description="Polar residues" evidence="1">
    <location>
        <begin position="499"/>
        <end position="513"/>
    </location>
</feature>
<feature type="region of interest" description="Disordered" evidence="1">
    <location>
        <begin position="457"/>
        <end position="513"/>
    </location>
</feature>
<dbReference type="InterPro" id="IPR011993">
    <property type="entry name" value="PH-like_dom_sf"/>
</dbReference>
<dbReference type="PANTHER" id="PTHR15126:SF4">
    <property type="entry name" value="SH3 DOMAIN-BINDING PROTEIN 2"/>
    <property type="match status" value="1"/>
</dbReference>
<feature type="compositionally biased region" description="Polar residues" evidence="1">
    <location>
        <begin position="205"/>
        <end position="215"/>
    </location>
</feature>
<gene>
    <name evidence="3" type="ORF">MAR_005464</name>
</gene>
<reference evidence="3" key="1">
    <citation type="submission" date="2022-11" db="EMBL/GenBank/DDBJ databases">
        <title>Centuries of genome instability and evolution in soft-shell clam transmissible cancer (bioRxiv).</title>
        <authorList>
            <person name="Hart S.F.M."/>
            <person name="Yonemitsu M.A."/>
            <person name="Giersch R.M."/>
            <person name="Beal B.F."/>
            <person name="Arriagada G."/>
            <person name="Davis B.W."/>
            <person name="Ostrander E.A."/>
            <person name="Goff S.P."/>
            <person name="Metzger M.J."/>
        </authorList>
    </citation>
    <scope>NUCLEOTIDE SEQUENCE</scope>
    <source>
        <strain evidence="3">MELC-2E11</strain>
        <tissue evidence="3">Siphon/mantle</tissue>
    </source>
</reference>
<sequence>MAAKGVQNSLKNISGEDANKNILKNISAQSLVTVIPKCLHEKLRKRNKFRALFGLKWSQKFVVLARACLYIYGDEMSTNYEDAFSMADFKCVNRHTKGDQYFYLTFNDPDKEHIIFSCDTNKSRKKWMKRLKEAIDEATDSGIGHDVEDEAEQSDDEDSDDEEHPSAMAAAKRPNTYFKINDSDVLQAGDCTTLNDNHGEEPQYENVSQNHSGARQLSRHVGAVTKQDKPRFADQLPKDQLVTGRDKLRSADPLPHDQPVTSRDKPQFSDPLQPDQPGTRQNKQPSAVPLSKDQPVTRQNKPRSADPLQQVQPVTRQDKQPSAIPKQTSAVYPRHHTPKGKPTKKEPLRTNAKMDKRDDMDKHLKLKPTENRNSSSSTSSSDSDAFLCVSVRGPPVVTYKTKSGSQSMMAQSKASHRPHKSSITFEKSLTHKQCTFVSGVQADDQTSTFKMERANEVKDDGPDVTDENCYENTSNISEFSKSDRTDTDAKIDDKARQPIISNSSSASEAQTENALVHVPGRSYSSTALNKKGGSQPIKMRVNIIEHSSKPENTIRKGLPRSYSSSELQDLYVNVEIPGQNSDTTDTDTTN</sequence>
<evidence type="ECO:0000259" key="2">
    <source>
        <dbReference type="PROSITE" id="PS50003"/>
    </source>
</evidence>
<dbReference type="SUPFAM" id="SSF50729">
    <property type="entry name" value="PH domain-like"/>
    <property type="match status" value="1"/>
</dbReference>
<dbReference type="PANTHER" id="PTHR15126">
    <property type="entry name" value="SH3-BINDING"/>
    <property type="match status" value="1"/>
</dbReference>